<dbReference type="InterPro" id="IPR027417">
    <property type="entry name" value="P-loop_NTPase"/>
</dbReference>
<name>A0AA36E270_LACSI</name>
<accession>A0AA36E270</accession>
<dbReference type="EMBL" id="OX465080">
    <property type="protein sequence ID" value="CAI9279250.1"/>
    <property type="molecule type" value="Genomic_DNA"/>
</dbReference>
<evidence type="ECO:0000313" key="2">
    <source>
        <dbReference type="Proteomes" id="UP001177003"/>
    </source>
</evidence>
<dbReference type="GO" id="GO:0005525">
    <property type="term" value="F:GTP binding"/>
    <property type="evidence" value="ECO:0007669"/>
    <property type="project" value="InterPro"/>
</dbReference>
<dbReference type="SUPFAM" id="SSF52540">
    <property type="entry name" value="P-loop containing nucleoside triphosphate hydrolases"/>
    <property type="match status" value="1"/>
</dbReference>
<protein>
    <submittedName>
        <fullName evidence="1">Uncharacterized protein</fullName>
    </submittedName>
</protein>
<dbReference type="AlphaFoldDB" id="A0AA36E270"/>
<keyword evidence="2" id="KW-1185">Reference proteome</keyword>
<gene>
    <name evidence="1" type="ORF">LSALG_LOCUS19063</name>
</gene>
<dbReference type="Pfam" id="PF00071">
    <property type="entry name" value="Ras"/>
    <property type="match status" value="1"/>
</dbReference>
<dbReference type="Gene3D" id="3.40.50.300">
    <property type="entry name" value="P-loop containing nucleotide triphosphate hydrolases"/>
    <property type="match status" value="1"/>
</dbReference>
<proteinExistence type="predicted"/>
<reference evidence="1" key="1">
    <citation type="submission" date="2023-04" db="EMBL/GenBank/DDBJ databases">
        <authorList>
            <person name="Vijverberg K."/>
            <person name="Xiong W."/>
            <person name="Schranz E."/>
        </authorList>
    </citation>
    <scope>NUCLEOTIDE SEQUENCE</scope>
</reference>
<sequence length="211" mass="24044">MYKFKVKGKVFGVRIKMDFEDILSYRSILRHQIFVGVMMVDISSLDSIHVFLESINKIRANWGTQLFHPLPPETVVKMLIDNEIQKEREVNQEGRTRIFVEVGRRRSKSNSGYRKKSRMSASRFIKCVTVGDGAVGKTCMLISYTSNTFPTQGRPYPPTAATHRCPSTVVANQVEEEERVGLGSFFLILTQTKSEEEMSSSGIFELPLMCY</sequence>
<dbReference type="GO" id="GO:0003924">
    <property type="term" value="F:GTPase activity"/>
    <property type="evidence" value="ECO:0007669"/>
    <property type="project" value="InterPro"/>
</dbReference>
<organism evidence="1 2">
    <name type="scientific">Lactuca saligna</name>
    <name type="common">Willowleaf lettuce</name>
    <dbReference type="NCBI Taxonomy" id="75948"/>
    <lineage>
        <taxon>Eukaryota</taxon>
        <taxon>Viridiplantae</taxon>
        <taxon>Streptophyta</taxon>
        <taxon>Embryophyta</taxon>
        <taxon>Tracheophyta</taxon>
        <taxon>Spermatophyta</taxon>
        <taxon>Magnoliopsida</taxon>
        <taxon>eudicotyledons</taxon>
        <taxon>Gunneridae</taxon>
        <taxon>Pentapetalae</taxon>
        <taxon>asterids</taxon>
        <taxon>campanulids</taxon>
        <taxon>Asterales</taxon>
        <taxon>Asteraceae</taxon>
        <taxon>Cichorioideae</taxon>
        <taxon>Cichorieae</taxon>
        <taxon>Lactucinae</taxon>
        <taxon>Lactuca</taxon>
    </lineage>
</organism>
<dbReference type="InterPro" id="IPR001806">
    <property type="entry name" value="Small_GTPase"/>
</dbReference>
<dbReference type="Proteomes" id="UP001177003">
    <property type="component" value="Chromosome 4"/>
</dbReference>
<evidence type="ECO:0000313" key="1">
    <source>
        <dbReference type="EMBL" id="CAI9279250.1"/>
    </source>
</evidence>